<feature type="compositionally biased region" description="Acidic residues" evidence="1">
    <location>
        <begin position="270"/>
        <end position="282"/>
    </location>
</feature>
<accession>A0A6G0WW78</accession>
<dbReference type="VEuPathDB" id="FungiDB:AeMF1_003066"/>
<comment type="caution">
    <text evidence="2">The sequence shown here is derived from an EMBL/GenBank/DDBJ whole genome shotgun (WGS) entry which is preliminary data.</text>
</comment>
<feature type="region of interest" description="Disordered" evidence="1">
    <location>
        <begin position="263"/>
        <end position="282"/>
    </location>
</feature>
<dbReference type="Proteomes" id="UP000481153">
    <property type="component" value="Unassembled WGS sequence"/>
</dbReference>
<dbReference type="AlphaFoldDB" id="A0A6G0WW78"/>
<evidence type="ECO:0000313" key="2">
    <source>
        <dbReference type="EMBL" id="KAF0731777.1"/>
    </source>
</evidence>
<organism evidence="2 3">
    <name type="scientific">Aphanomyces euteiches</name>
    <dbReference type="NCBI Taxonomy" id="100861"/>
    <lineage>
        <taxon>Eukaryota</taxon>
        <taxon>Sar</taxon>
        <taxon>Stramenopiles</taxon>
        <taxon>Oomycota</taxon>
        <taxon>Saprolegniomycetes</taxon>
        <taxon>Saprolegniales</taxon>
        <taxon>Verrucalvaceae</taxon>
        <taxon>Aphanomyces</taxon>
    </lineage>
</organism>
<dbReference type="Gene3D" id="2.30.29.30">
    <property type="entry name" value="Pleckstrin-homology domain (PH domain)/Phosphotyrosine-binding domain (PTB)"/>
    <property type="match status" value="1"/>
</dbReference>
<feature type="region of interest" description="Disordered" evidence="1">
    <location>
        <begin position="48"/>
        <end position="67"/>
    </location>
</feature>
<sequence>MESSSYKTQVTVLSMIPSEYRAIRDAFNRRYVTKREWPLRIEKPIVGPPTISKEGSVERPPSPPARPINLDEVQFEEASFILRDAINDGFPFTFDRMGNSLVVLFVDSELCPTLSVGSLVVAVNGATIRLDETTEISTRHDEYDDVDQMQEALMLQMINFFKAHGVSAKTSTPCNVRFVKTPTKIGVVRKWNSRSKYKPWSTVYLKMQCGYLNYYPTEDKAVAATVATMQDSLVSVNVANCTVAATRDDDKFGFAVTEIPQKPREIASDSPEDEVPIPEDEENQVVEPEALMELIGTKSLIEKVIVRKEPKSLRFRVASAVEQAAWLAHIHAAQTFRAEDYVS</sequence>
<dbReference type="SUPFAM" id="SSF50729">
    <property type="entry name" value="PH domain-like"/>
    <property type="match status" value="1"/>
</dbReference>
<name>A0A6G0WW78_9STRA</name>
<keyword evidence="3" id="KW-1185">Reference proteome</keyword>
<protein>
    <recommendedName>
        <fullName evidence="4">PH domain-containing protein</fullName>
    </recommendedName>
</protein>
<dbReference type="InterPro" id="IPR011993">
    <property type="entry name" value="PH-like_dom_sf"/>
</dbReference>
<evidence type="ECO:0000256" key="1">
    <source>
        <dbReference type="SAM" id="MobiDB-lite"/>
    </source>
</evidence>
<evidence type="ECO:0008006" key="4">
    <source>
        <dbReference type="Google" id="ProtNLM"/>
    </source>
</evidence>
<evidence type="ECO:0000313" key="3">
    <source>
        <dbReference type="Proteomes" id="UP000481153"/>
    </source>
</evidence>
<reference evidence="2 3" key="1">
    <citation type="submission" date="2019-07" db="EMBL/GenBank/DDBJ databases">
        <title>Genomics analysis of Aphanomyces spp. identifies a new class of oomycete effector associated with host adaptation.</title>
        <authorList>
            <person name="Gaulin E."/>
        </authorList>
    </citation>
    <scope>NUCLEOTIDE SEQUENCE [LARGE SCALE GENOMIC DNA]</scope>
    <source>
        <strain evidence="2 3">ATCC 201684</strain>
    </source>
</reference>
<gene>
    <name evidence="2" type="ORF">Ae201684_011079</name>
</gene>
<proteinExistence type="predicted"/>
<dbReference type="EMBL" id="VJMJ01000140">
    <property type="protein sequence ID" value="KAF0731777.1"/>
    <property type="molecule type" value="Genomic_DNA"/>
</dbReference>